<feature type="signal peptide" evidence="1">
    <location>
        <begin position="1"/>
        <end position="26"/>
    </location>
</feature>
<evidence type="ECO:0000256" key="1">
    <source>
        <dbReference type="SAM" id="SignalP"/>
    </source>
</evidence>
<protein>
    <recommendedName>
        <fullName evidence="4">PE-PGRS family protein</fullName>
    </recommendedName>
</protein>
<evidence type="ECO:0000313" key="2">
    <source>
        <dbReference type="EMBL" id="UMB69871.1"/>
    </source>
</evidence>
<dbReference type="EMBL" id="CP092488">
    <property type="protein sequence ID" value="UMB69871.1"/>
    <property type="molecule type" value="Genomic_DNA"/>
</dbReference>
<dbReference type="RefSeq" id="WP_240261601.1">
    <property type="nucleotide sequence ID" value="NZ_CP092488.2"/>
</dbReference>
<proteinExistence type="predicted"/>
<reference evidence="2" key="1">
    <citation type="submission" date="2022-08" db="EMBL/GenBank/DDBJ databases">
        <title>Whole genome sequencing of non-tuberculosis mycobacteria type-strains.</title>
        <authorList>
            <person name="Igarashi Y."/>
            <person name="Osugi A."/>
            <person name="Mitarai S."/>
        </authorList>
    </citation>
    <scope>NUCLEOTIDE SEQUENCE</scope>
    <source>
        <strain evidence="2">DSM 45127</strain>
    </source>
</reference>
<accession>A0ABY3VKC7</accession>
<evidence type="ECO:0008006" key="4">
    <source>
        <dbReference type="Google" id="ProtNLM"/>
    </source>
</evidence>
<dbReference type="Proteomes" id="UP001055336">
    <property type="component" value="Chromosome"/>
</dbReference>
<keyword evidence="3" id="KW-1185">Reference proteome</keyword>
<organism evidence="2 3">
    <name type="scientific">Mycobacterium paraterrae</name>
    <dbReference type="NCBI Taxonomy" id="577492"/>
    <lineage>
        <taxon>Bacteria</taxon>
        <taxon>Bacillati</taxon>
        <taxon>Actinomycetota</taxon>
        <taxon>Actinomycetes</taxon>
        <taxon>Mycobacteriales</taxon>
        <taxon>Mycobacteriaceae</taxon>
        <taxon>Mycobacterium</taxon>
    </lineage>
</organism>
<feature type="chain" id="PRO_5046760877" description="PE-PGRS family protein" evidence="1">
    <location>
        <begin position="27"/>
        <end position="334"/>
    </location>
</feature>
<name>A0ABY3VKC7_9MYCO</name>
<keyword evidence="1" id="KW-0732">Signal</keyword>
<gene>
    <name evidence="2" type="ORF">MKK62_00405</name>
</gene>
<sequence length="334" mass="34256">MPIRLSRQLVAAAGSAATAASLIGFAALSQTLPPQTRPVALTAGDAEIFVPDTSTFDPSVAEGFPPIERVLQGGEVWNPTSQPADSFIFLEGTDTQTTIGSFVNDDFLETSGSVEGVPTTLPVPAAGSEIDLANFGGGFENEWANLVYGDLHTTTDTIITPFGNYTLPLGSTAAQAGAAVPAEVVGYSFTDFLNSLQNTVSAGEAYLTDAGTAFSEGAYLTGVSDALAGFGNLTVGEQADLLVNGYSFLVDSDGNAGFALSALKAPADLADAFAQAQQFASDAQGLITTALSDFTAGDEYFGLVNIANAGIESTYASDEIILGLTETLLQSTVP</sequence>
<evidence type="ECO:0000313" key="3">
    <source>
        <dbReference type="Proteomes" id="UP001055336"/>
    </source>
</evidence>